<dbReference type="AlphaFoldDB" id="A0AAV4BMB3"/>
<organism evidence="2 3">
    <name type="scientific">Plakobranchus ocellatus</name>
    <dbReference type="NCBI Taxonomy" id="259542"/>
    <lineage>
        <taxon>Eukaryota</taxon>
        <taxon>Metazoa</taxon>
        <taxon>Spiralia</taxon>
        <taxon>Lophotrochozoa</taxon>
        <taxon>Mollusca</taxon>
        <taxon>Gastropoda</taxon>
        <taxon>Heterobranchia</taxon>
        <taxon>Euthyneura</taxon>
        <taxon>Panpulmonata</taxon>
        <taxon>Sacoglossa</taxon>
        <taxon>Placobranchoidea</taxon>
        <taxon>Plakobranchidae</taxon>
        <taxon>Plakobranchus</taxon>
    </lineage>
</organism>
<name>A0AAV4BMB3_9GAST</name>
<evidence type="ECO:0000313" key="3">
    <source>
        <dbReference type="Proteomes" id="UP000735302"/>
    </source>
</evidence>
<feature type="region of interest" description="Disordered" evidence="1">
    <location>
        <begin position="17"/>
        <end position="42"/>
    </location>
</feature>
<gene>
    <name evidence="2" type="ORF">PoB_005093600</name>
</gene>
<proteinExistence type="predicted"/>
<reference evidence="2 3" key="1">
    <citation type="journal article" date="2021" name="Elife">
        <title>Chloroplast acquisition without the gene transfer in kleptoplastic sea slugs, Plakobranchus ocellatus.</title>
        <authorList>
            <person name="Maeda T."/>
            <person name="Takahashi S."/>
            <person name="Yoshida T."/>
            <person name="Shimamura S."/>
            <person name="Takaki Y."/>
            <person name="Nagai Y."/>
            <person name="Toyoda A."/>
            <person name="Suzuki Y."/>
            <person name="Arimoto A."/>
            <person name="Ishii H."/>
            <person name="Satoh N."/>
            <person name="Nishiyama T."/>
            <person name="Hasebe M."/>
            <person name="Maruyama T."/>
            <person name="Minagawa J."/>
            <person name="Obokata J."/>
            <person name="Shigenobu S."/>
        </authorList>
    </citation>
    <scope>NUCLEOTIDE SEQUENCE [LARGE SCALE GENOMIC DNA]</scope>
</reference>
<dbReference type="Proteomes" id="UP000735302">
    <property type="component" value="Unassembled WGS sequence"/>
</dbReference>
<dbReference type="EMBL" id="BLXT01005617">
    <property type="protein sequence ID" value="GFO24431.1"/>
    <property type="molecule type" value="Genomic_DNA"/>
</dbReference>
<keyword evidence="3" id="KW-1185">Reference proteome</keyword>
<evidence type="ECO:0000313" key="2">
    <source>
        <dbReference type="EMBL" id="GFO24431.1"/>
    </source>
</evidence>
<feature type="compositionally biased region" description="Gly residues" evidence="1">
    <location>
        <begin position="25"/>
        <end position="34"/>
    </location>
</feature>
<protein>
    <submittedName>
        <fullName evidence="2">Uncharacterized protein</fullName>
    </submittedName>
</protein>
<accession>A0AAV4BMB3</accession>
<evidence type="ECO:0000256" key="1">
    <source>
        <dbReference type="SAM" id="MobiDB-lite"/>
    </source>
</evidence>
<sequence>MQASVSVDPVPAGMDRCLAPSSPSGWGGGGGHGRGFSSHDHGLRCEPGVEEELTVIAKTYASVAGSRPAKAARQGPSETMEILDGHFHLDRLLGGQATVSDMLQMPLPRASKSAGELTGGIVVFCNSQQRLVYTLSTRPAGITGRWRPLNACKEAPRLKPWALTSRRGMSLSRNRFSSPCSGDLLTRPDP</sequence>
<comment type="caution">
    <text evidence="2">The sequence shown here is derived from an EMBL/GenBank/DDBJ whole genome shotgun (WGS) entry which is preliminary data.</text>
</comment>